<dbReference type="EMBL" id="NCUX01000026">
    <property type="protein sequence ID" value="ORO80220.1"/>
    <property type="molecule type" value="Genomic_DNA"/>
</dbReference>
<dbReference type="RefSeq" id="WP_084973102.1">
    <property type="nucleotide sequence ID" value="NZ_NCUX01000026.1"/>
</dbReference>
<dbReference type="Gene3D" id="3.30.830.10">
    <property type="entry name" value="Metalloenzyme, LuxS/M16 peptidase-like"/>
    <property type="match status" value="1"/>
</dbReference>
<reference evidence="1 2" key="1">
    <citation type="journal article" date="2016" name="Eur. J. Clin. Microbiol. Infect. Dis.">
        <title>Whole genome sequencing as a tool for phylogenetic analysis of clinical strains of Mitis group streptococci.</title>
        <authorList>
            <person name="Rasmussen L.H."/>
            <person name="Dargis R."/>
            <person name="Hojholt K."/>
            <person name="Christensen J.J."/>
            <person name="Skovgaard O."/>
            <person name="Justesen U.S."/>
            <person name="Rosenvinge F.S."/>
            <person name="Moser C."/>
            <person name="Lukjancenko O."/>
            <person name="Rasmussen S."/>
            <person name="Nielsen X.C."/>
        </authorList>
    </citation>
    <scope>NUCLEOTIDE SEQUENCE [LARGE SCALE GENOMIC DNA]</scope>
    <source>
        <strain evidence="1 2">RH_9883_08</strain>
    </source>
</reference>
<dbReference type="AlphaFoldDB" id="A0A1X1J4D7"/>
<dbReference type="InterPro" id="IPR011249">
    <property type="entry name" value="Metalloenz_LuxS/M16"/>
</dbReference>
<dbReference type="SUPFAM" id="SSF63411">
    <property type="entry name" value="LuxS/MPP-like metallohydrolase"/>
    <property type="match status" value="1"/>
</dbReference>
<protein>
    <submittedName>
        <fullName evidence="1">Uncharacterized protein</fullName>
    </submittedName>
</protein>
<gene>
    <name evidence="1" type="ORF">B7708_01035</name>
</gene>
<sequence>MSKYDKIVVQVQEYDKDRVYITLGYNFGFSLNLYKVKEEVLNLNPAASIFLAYYKQEFAKNQLYKNIEINVNPGNTFFSLVATSTTIIESVDKLLKVINYVPNEEFNQLKHEFIQHYRTQYIDNNSALKLTLLEFIAQNKRFNKDEFHKYLEALSIEDVQNAQNYLFKGMEFYVHALGEIDEELESQLREKVESFDNASFTESAFLPLSEQDIVPKKLIYKSPEFIKLLLIHTNPDNKEKLEDIFLTYQIINELYHEYSPQMIIDTADIGMIISNIDSVRINYLKENFISYINKLEEQFDYLLVQMPRLFSELFVTLWISGIDYVHYYKNLKNKSTEECWNTIENILTNSLFCNVEKEGVYDGTDTN</sequence>
<evidence type="ECO:0000313" key="1">
    <source>
        <dbReference type="EMBL" id="ORO80220.1"/>
    </source>
</evidence>
<proteinExistence type="predicted"/>
<comment type="caution">
    <text evidence="1">The sequence shown here is derived from an EMBL/GenBank/DDBJ whole genome shotgun (WGS) entry which is preliminary data.</text>
</comment>
<accession>A0A1X1J4D7</accession>
<organism evidence="1 2">
    <name type="scientific">Streptococcus oralis subsp. dentisani</name>
    <dbReference type="NCBI Taxonomy" id="1458253"/>
    <lineage>
        <taxon>Bacteria</taxon>
        <taxon>Bacillati</taxon>
        <taxon>Bacillota</taxon>
        <taxon>Bacilli</taxon>
        <taxon>Lactobacillales</taxon>
        <taxon>Streptococcaceae</taxon>
        <taxon>Streptococcus</taxon>
    </lineage>
</organism>
<name>A0A1X1J4D7_STROR</name>
<evidence type="ECO:0000313" key="2">
    <source>
        <dbReference type="Proteomes" id="UP000193780"/>
    </source>
</evidence>
<dbReference type="GO" id="GO:0046872">
    <property type="term" value="F:metal ion binding"/>
    <property type="evidence" value="ECO:0007669"/>
    <property type="project" value="InterPro"/>
</dbReference>
<dbReference type="Proteomes" id="UP000193780">
    <property type="component" value="Unassembled WGS sequence"/>
</dbReference>